<dbReference type="PANTHER" id="PTHR43800:SF1">
    <property type="entry name" value="PEPTIDYL-LYSINE N-ACETYLTRANSFERASE YJAB"/>
    <property type="match status" value="1"/>
</dbReference>
<gene>
    <name evidence="4" type="ORF">ACFPZ3_34235</name>
</gene>
<dbReference type="Proteomes" id="UP001596058">
    <property type="component" value="Unassembled WGS sequence"/>
</dbReference>
<sequence>MRLRSGTHDDLPAIVALHVDSWRSAFAGIMPGDFLNGPVNGDRLALWQERLGSPVRGAGLFVAHDGDEELVGFVYLLPAPCGRILLDNLHVRPGSTGSGIGTRLLRRGLAWAADEYPGREIYLEVLRANTRAIAFYERHGACRTDERMARFPQGFELPHFEYAWPAR</sequence>
<evidence type="ECO:0000259" key="3">
    <source>
        <dbReference type="PROSITE" id="PS51186"/>
    </source>
</evidence>
<keyword evidence="2 4" id="KW-0012">Acyltransferase</keyword>
<evidence type="ECO:0000313" key="5">
    <source>
        <dbReference type="Proteomes" id="UP001596058"/>
    </source>
</evidence>
<organism evidence="4 5">
    <name type="scientific">Nonomuraea insulae</name>
    <dbReference type="NCBI Taxonomy" id="1616787"/>
    <lineage>
        <taxon>Bacteria</taxon>
        <taxon>Bacillati</taxon>
        <taxon>Actinomycetota</taxon>
        <taxon>Actinomycetes</taxon>
        <taxon>Streptosporangiales</taxon>
        <taxon>Streptosporangiaceae</taxon>
        <taxon>Nonomuraea</taxon>
    </lineage>
</organism>
<dbReference type="PANTHER" id="PTHR43800">
    <property type="entry name" value="PEPTIDYL-LYSINE N-ACETYLTRANSFERASE YJAB"/>
    <property type="match status" value="1"/>
</dbReference>
<reference evidence="5" key="1">
    <citation type="journal article" date="2019" name="Int. J. Syst. Evol. Microbiol.">
        <title>The Global Catalogue of Microorganisms (GCM) 10K type strain sequencing project: providing services to taxonomists for standard genome sequencing and annotation.</title>
        <authorList>
            <consortium name="The Broad Institute Genomics Platform"/>
            <consortium name="The Broad Institute Genome Sequencing Center for Infectious Disease"/>
            <person name="Wu L."/>
            <person name="Ma J."/>
        </authorList>
    </citation>
    <scope>NUCLEOTIDE SEQUENCE [LARGE SCALE GENOMIC DNA]</scope>
    <source>
        <strain evidence="5">CCUG 53903</strain>
    </source>
</reference>
<protein>
    <submittedName>
        <fullName evidence="4">GNAT family N-acetyltransferase</fullName>
        <ecNumber evidence="4">2.3.-.-</ecNumber>
    </submittedName>
</protein>
<dbReference type="EC" id="2.3.-.-" evidence="4"/>
<dbReference type="EMBL" id="JBHSPA010000043">
    <property type="protein sequence ID" value="MFC5828949.1"/>
    <property type="molecule type" value="Genomic_DNA"/>
</dbReference>
<dbReference type="RefSeq" id="WP_379518446.1">
    <property type="nucleotide sequence ID" value="NZ_JBHSPA010000043.1"/>
</dbReference>
<dbReference type="GO" id="GO:0016746">
    <property type="term" value="F:acyltransferase activity"/>
    <property type="evidence" value="ECO:0007669"/>
    <property type="project" value="UniProtKB-KW"/>
</dbReference>
<dbReference type="InterPro" id="IPR000182">
    <property type="entry name" value="GNAT_dom"/>
</dbReference>
<proteinExistence type="predicted"/>
<keyword evidence="1 4" id="KW-0808">Transferase</keyword>
<evidence type="ECO:0000313" key="4">
    <source>
        <dbReference type="EMBL" id="MFC5828949.1"/>
    </source>
</evidence>
<evidence type="ECO:0000256" key="1">
    <source>
        <dbReference type="ARBA" id="ARBA00022679"/>
    </source>
</evidence>
<dbReference type="Gene3D" id="3.40.630.30">
    <property type="match status" value="1"/>
</dbReference>
<keyword evidence="5" id="KW-1185">Reference proteome</keyword>
<evidence type="ECO:0000256" key="2">
    <source>
        <dbReference type="ARBA" id="ARBA00023315"/>
    </source>
</evidence>
<dbReference type="SUPFAM" id="SSF55729">
    <property type="entry name" value="Acyl-CoA N-acyltransferases (Nat)"/>
    <property type="match status" value="1"/>
</dbReference>
<dbReference type="PROSITE" id="PS51186">
    <property type="entry name" value="GNAT"/>
    <property type="match status" value="1"/>
</dbReference>
<comment type="caution">
    <text evidence="4">The sequence shown here is derived from an EMBL/GenBank/DDBJ whole genome shotgun (WGS) entry which is preliminary data.</text>
</comment>
<dbReference type="Pfam" id="PF00583">
    <property type="entry name" value="Acetyltransf_1"/>
    <property type="match status" value="1"/>
</dbReference>
<accession>A0ABW1CTS1</accession>
<dbReference type="CDD" id="cd04301">
    <property type="entry name" value="NAT_SF"/>
    <property type="match status" value="1"/>
</dbReference>
<dbReference type="InterPro" id="IPR016181">
    <property type="entry name" value="Acyl_CoA_acyltransferase"/>
</dbReference>
<name>A0ABW1CTS1_9ACTN</name>
<feature type="domain" description="N-acetyltransferase" evidence="3">
    <location>
        <begin position="1"/>
        <end position="167"/>
    </location>
</feature>